<dbReference type="AlphaFoldDB" id="A0A933L0Q3"/>
<evidence type="ECO:0000313" key="2">
    <source>
        <dbReference type="Proteomes" id="UP000782610"/>
    </source>
</evidence>
<comment type="caution">
    <text evidence="1">The sequence shown here is derived from an EMBL/GenBank/DDBJ whole genome shotgun (WGS) entry which is preliminary data.</text>
</comment>
<sequence length="89" mass="10169">MIRLIMPNGYDWASAPDARVTRYLLGVRRTWSSEERLWGLMSAEDRELLPIRIDDQIAVLRQLVAAHPRKAVPVETIIARLEAFKARAG</sequence>
<organism evidence="1 2">
    <name type="scientific">Devosia nanyangense</name>
    <dbReference type="NCBI Taxonomy" id="1228055"/>
    <lineage>
        <taxon>Bacteria</taxon>
        <taxon>Pseudomonadati</taxon>
        <taxon>Pseudomonadota</taxon>
        <taxon>Alphaproteobacteria</taxon>
        <taxon>Hyphomicrobiales</taxon>
        <taxon>Devosiaceae</taxon>
        <taxon>Devosia</taxon>
    </lineage>
</organism>
<protein>
    <submittedName>
        <fullName evidence="1">Uncharacterized protein</fullName>
    </submittedName>
</protein>
<dbReference type="Proteomes" id="UP000782610">
    <property type="component" value="Unassembled WGS sequence"/>
</dbReference>
<dbReference type="EMBL" id="JACRAF010000025">
    <property type="protein sequence ID" value="MBI4921838.1"/>
    <property type="molecule type" value="Genomic_DNA"/>
</dbReference>
<gene>
    <name evidence="1" type="ORF">HY834_08820</name>
</gene>
<proteinExistence type="predicted"/>
<reference evidence="1" key="1">
    <citation type="submission" date="2020-07" db="EMBL/GenBank/DDBJ databases">
        <title>Huge and variable diversity of episymbiotic CPR bacteria and DPANN archaea in groundwater ecosystems.</title>
        <authorList>
            <person name="He C.Y."/>
            <person name="Keren R."/>
            <person name="Whittaker M."/>
            <person name="Farag I.F."/>
            <person name="Doudna J."/>
            <person name="Cate J.H.D."/>
            <person name="Banfield J.F."/>
        </authorList>
    </citation>
    <scope>NUCLEOTIDE SEQUENCE</scope>
    <source>
        <strain evidence="1">NC_groundwater_1586_Pr3_B-0.1um_66_15</strain>
    </source>
</reference>
<accession>A0A933L0Q3</accession>
<evidence type="ECO:0000313" key="1">
    <source>
        <dbReference type="EMBL" id="MBI4921838.1"/>
    </source>
</evidence>
<name>A0A933L0Q3_9HYPH</name>